<dbReference type="InterPro" id="IPR034294">
    <property type="entry name" value="Aquaporin_transptr"/>
</dbReference>
<keyword evidence="3 8" id="KW-0813">Transport</keyword>
<evidence type="ECO:0000313" key="10">
    <source>
        <dbReference type="Ensembl" id="ENSCSAVP00000012483.1"/>
    </source>
</evidence>
<evidence type="ECO:0000256" key="4">
    <source>
        <dbReference type="ARBA" id="ARBA00022475"/>
    </source>
</evidence>
<dbReference type="InParanoid" id="H2Z4H1"/>
<evidence type="ECO:0000256" key="7">
    <source>
        <dbReference type="ARBA" id="ARBA00023136"/>
    </source>
</evidence>
<dbReference type="SUPFAM" id="SSF81338">
    <property type="entry name" value="Aquaporin-like"/>
    <property type="match status" value="1"/>
</dbReference>
<dbReference type="PANTHER" id="PTHR19139">
    <property type="entry name" value="AQUAPORIN TRANSPORTER"/>
    <property type="match status" value="1"/>
</dbReference>
<dbReference type="Gene3D" id="1.20.1080.10">
    <property type="entry name" value="Glycerol uptake facilitator protein"/>
    <property type="match status" value="1"/>
</dbReference>
<dbReference type="Ensembl" id="ENSCSAVT00000012627.1">
    <property type="protein sequence ID" value="ENSCSAVP00000012483.1"/>
    <property type="gene ID" value="ENSCSAVG00000007329.1"/>
</dbReference>
<evidence type="ECO:0000256" key="1">
    <source>
        <dbReference type="ARBA" id="ARBA00004651"/>
    </source>
</evidence>
<evidence type="ECO:0000256" key="8">
    <source>
        <dbReference type="RuleBase" id="RU000477"/>
    </source>
</evidence>
<reference evidence="10" key="2">
    <citation type="submission" date="2025-08" db="UniProtKB">
        <authorList>
            <consortium name="Ensembl"/>
        </authorList>
    </citation>
    <scope>IDENTIFICATION</scope>
</reference>
<evidence type="ECO:0000256" key="3">
    <source>
        <dbReference type="ARBA" id="ARBA00022448"/>
    </source>
</evidence>
<dbReference type="HOGENOM" id="CLU_1622678_0_0_1"/>
<evidence type="ECO:0000313" key="11">
    <source>
        <dbReference type="Proteomes" id="UP000007875"/>
    </source>
</evidence>
<keyword evidence="7 9" id="KW-0472">Membrane</keyword>
<protein>
    <recommendedName>
        <fullName evidence="12">Aquaporin</fullName>
    </recommendedName>
</protein>
<keyword evidence="5 8" id="KW-0812">Transmembrane</keyword>
<dbReference type="GeneTree" id="ENSGT00940000159304"/>
<evidence type="ECO:0000256" key="5">
    <source>
        <dbReference type="ARBA" id="ARBA00022692"/>
    </source>
</evidence>
<dbReference type="PRINTS" id="PR00783">
    <property type="entry name" value="MINTRINSICP"/>
</dbReference>
<organism evidence="10 11">
    <name type="scientific">Ciona savignyi</name>
    <name type="common">Pacific transparent sea squirt</name>
    <dbReference type="NCBI Taxonomy" id="51511"/>
    <lineage>
        <taxon>Eukaryota</taxon>
        <taxon>Metazoa</taxon>
        <taxon>Chordata</taxon>
        <taxon>Tunicata</taxon>
        <taxon>Ascidiacea</taxon>
        <taxon>Phlebobranchia</taxon>
        <taxon>Cionidae</taxon>
        <taxon>Ciona</taxon>
    </lineage>
</organism>
<dbReference type="eggNOG" id="KOG0223">
    <property type="taxonomic scope" value="Eukaryota"/>
</dbReference>
<proteinExistence type="inferred from homology"/>
<keyword evidence="11" id="KW-1185">Reference proteome</keyword>
<dbReference type="PROSITE" id="PS00221">
    <property type="entry name" value="MIP"/>
    <property type="match status" value="1"/>
</dbReference>
<dbReference type="InterPro" id="IPR023271">
    <property type="entry name" value="Aquaporin-like"/>
</dbReference>
<keyword evidence="6 9" id="KW-1133">Transmembrane helix</keyword>
<dbReference type="InterPro" id="IPR000425">
    <property type="entry name" value="MIP"/>
</dbReference>
<dbReference type="Pfam" id="PF00230">
    <property type="entry name" value="MIP"/>
    <property type="match status" value="1"/>
</dbReference>
<dbReference type="OMA" id="ITCECLA"/>
<keyword evidence="4" id="KW-1003">Cell membrane</keyword>
<dbReference type="Proteomes" id="UP000007875">
    <property type="component" value="Unassembled WGS sequence"/>
</dbReference>
<reference evidence="11" key="1">
    <citation type="submission" date="2003-08" db="EMBL/GenBank/DDBJ databases">
        <authorList>
            <person name="Birren B."/>
            <person name="Nusbaum C."/>
            <person name="Abebe A."/>
            <person name="Abouelleil A."/>
            <person name="Adekoya E."/>
            <person name="Ait-zahra M."/>
            <person name="Allen N."/>
            <person name="Allen T."/>
            <person name="An P."/>
            <person name="Anderson M."/>
            <person name="Anderson S."/>
            <person name="Arachchi H."/>
            <person name="Armbruster J."/>
            <person name="Bachantsang P."/>
            <person name="Baldwin J."/>
            <person name="Barry A."/>
            <person name="Bayul T."/>
            <person name="Blitshsteyn B."/>
            <person name="Bloom T."/>
            <person name="Blye J."/>
            <person name="Boguslavskiy L."/>
            <person name="Borowsky M."/>
            <person name="Boukhgalter B."/>
            <person name="Brunache A."/>
            <person name="Butler J."/>
            <person name="Calixte N."/>
            <person name="Calvo S."/>
            <person name="Camarata J."/>
            <person name="Campo K."/>
            <person name="Chang J."/>
            <person name="Cheshatsang Y."/>
            <person name="Citroen M."/>
            <person name="Collymore A."/>
            <person name="Considine T."/>
            <person name="Cook A."/>
            <person name="Cooke P."/>
            <person name="Corum B."/>
            <person name="Cuomo C."/>
            <person name="David R."/>
            <person name="Dawoe T."/>
            <person name="Degray S."/>
            <person name="Dodge S."/>
            <person name="Dooley K."/>
            <person name="Dorje P."/>
            <person name="Dorjee K."/>
            <person name="Dorris L."/>
            <person name="Duffey N."/>
            <person name="Dupes A."/>
            <person name="Elkins T."/>
            <person name="Engels R."/>
            <person name="Erickson J."/>
            <person name="Farina A."/>
            <person name="Faro S."/>
            <person name="Ferreira P."/>
            <person name="Fischer H."/>
            <person name="Fitzgerald M."/>
            <person name="Foley K."/>
            <person name="Gage D."/>
            <person name="Galagan J."/>
            <person name="Gearin G."/>
            <person name="Gnerre S."/>
            <person name="Gnirke A."/>
            <person name="Goyette A."/>
            <person name="Graham J."/>
            <person name="Grandbois E."/>
            <person name="Gyaltsen K."/>
            <person name="Hafez N."/>
            <person name="Hagopian D."/>
            <person name="Hagos B."/>
            <person name="Hall J."/>
            <person name="Hatcher B."/>
            <person name="Heller A."/>
            <person name="Higgins H."/>
            <person name="Honan T."/>
            <person name="Horn A."/>
            <person name="Houde N."/>
            <person name="Hughes L."/>
            <person name="Hulme W."/>
            <person name="Husby E."/>
            <person name="Iliev I."/>
            <person name="Jaffe D."/>
            <person name="Jones C."/>
            <person name="Kamal M."/>
            <person name="Kamat A."/>
            <person name="Kamvysselis M."/>
            <person name="Karlsson E."/>
            <person name="Kells C."/>
            <person name="Kieu A."/>
            <person name="Kisner P."/>
            <person name="Kodira C."/>
            <person name="Kulbokas E."/>
            <person name="Labutti K."/>
            <person name="Lama D."/>
            <person name="Landers T."/>
            <person name="Leger J."/>
            <person name="Levine S."/>
            <person name="Lewis D."/>
            <person name="Lewis T."/>
            <person name="Lindblad-toh K."/>
            <person name="Liu X."/>
            <person name="Lokyitsang T."/>
            <person name="Lokyitsang Y."/>
            <person name="Lucien O."/>
            <person name="Lui A."/>
            <person name="Ma L.J."/>
            <person name="Mabbitt R."/>
            <person name="Macdonald J."/>
            <person name="Maclean C."/>
            <person name="Major J."/>
            <person name="Manning J."/>
            <person name="Marabella R."/>
            <person name="Maru K."/>
            <person name="Matthews C."/>
            <person name="Mauceli E."/>
            <person name="Mccarthy M."/>
            <person name="Mcdonough S."/>
            <person name="Mcghee T."/>
            <person name="Meldrim J."/>
            <person name="Meneus L."/>
            <person name="Mesirov J."/>
            <person name="Mihalev A."/>
            <person name="Mihova T."/>
            <person name="Mikkelsen T."/>
            <person name="Mlenga V."/>
            <person name="Moru K."/>
            <person name="Mozes J."/>
            <person name="Mulrain L."/>
            <person name="Munson G."/>
            <person name="Naylor J."/>
            <person name="Newes C."/>
            <person name="Nguyen C."/>
            <person name="Nguyen N."/>
            <person name="Nguyen T."/>
            <person name="Nicol R."/>
            <person name="Nielsen C."/>
            <person name="Nizzari M."/>
            <person name="Norbu C."/>
            <person name="Norbu N."/>
            <person name="O'donnell P."/>
            <person name="Okoawo O."/>
            <person name="O'leary S."/>
            <person name="Omotosho B."/>
            <person name="O'neill K."/>
            <person name="Osman S."/>
            <person name="Parker S."/>
            <person name="Perrin D."/>
            <person name="Phunkhang P."/>
            <person name="Piqani B."/>
            <person name="Purcell S."/>
            <person name="Rachupka T."/>
            <person name="Ramasamy U."/>
            <person name="Rameau R."/>
            <person name="Ray V."/>
            <person name="Raymond C."/>
            <person name="Retta R."/>
            <person name="Richardson S."/>
            <person name="Rise C."/>
            <person name="Rodriguez J."/>
            <person name="Rogers J."/>
            <person name="Rogov P."/>
            <person name="Rutman M."/>
            <person name="Schupbach R."/>
            <person name="Seaman C."/>
            <person name="Settipalli S."/>
            <person name="Sharpe T."/>
            <person name="Sheridan J."/>
            <person name="Sherpa N."/>
            <person name="Shi J."/>
            <person name="Smirnov S."/>
            <person name="Smith C."/>
            <person name="Sougnez C."/>
            <person name="Spencer B."/>
            <person name="Stalker J."/>
            <person name="Stange-thomann N."/>
            <person name="Stavropoulos S."/>
            <person name="Stetson K."/>
            <person name="Stone C."/>
            <person name="Stone S."/>
            <person name="Stubbs M."/>
            <person name="Talamas J."/>
            <person name="Tchuinga P."/>
            <person name="Tenzing P."/>
            <person name="Tesfaye S."/>
            <person name="Theodore J."/>
            <person name="Thoulutsang Y."/>
            <person name="Topham K."/>
            <person name="Towey S."/>
            <person name="Tsamla T."/>
            <person name="Tsomo N."/>
            <person name="Vallee D."/>
            <person name="Vassiliev H."/>
            <person name="Venkataraman V."/>
            <person name="Vinson J."/>
            <person name="Vo A."/>
            <person name="Wade C."/>
            <person name="Wang S."/>
            <person name="Wangchuk T."/>
            <person name="Wangdi T."/>
            <person name="Whittaker C."/>
            <person name="Wilkinson J."/>
            <person name="Wu Y."/>
            <person name="Wyman D."/>
            <person name="Yadav S."/>
            <person name="Yang S."/>
            <person name="Yang X."/>
            <person name="Yeager S."/>
            <person name="Yee E."/>
            <person name="Young G."/>
            <person name="Zainoun J."/>
            <person name="Zembeck L."/>
            <person name="Zimmer A."/>
            <person name="Zody M."/>
            <person name="Lander E."/>
        </authorList>
    </citation>
    <scope>NUCLEOTIDE SEQUENCE [LARGE SCALE GENOMIC DNA]</scope>
</reference>
<comment type="subcellular location">
    <subcellularLocation>
        <location evidence="1">Cell membrane</location>
        <topology evidence="1">Multi-pass membrane protein</topology>
    </subcellularLocation>
</comment>
<evidence type="ECO:0008006" key="12">
    <source>
        <dbReference type="Google" id="ProtNLM"/>
    </source>
</evidence>
<evidence type="ECO:0000256" key="6">
    <source>
        <dbReference type="ARBA" id="ARBA00022989"/>
    </source>
</evidence>
<feature type="transmembrane region" description="Helical" evidence="9">
    <location>
        <begin position="39"/>
        <end position="56"/>
    </location>
</feature>
<sequence>MNSDRKDVTKLGNRRKRALRSIKLQLADVDLWRSSAAEFLATFIFIFIVCLSHMMAPSTTQNSSFDVKSKYIISTNSDPLQTSVGIALTYSSLIQCFEKISGGHMNPAVTVAMVIAGHVTVVKAVIFCLAQLGGSFTAAALCYGNVPIGKPTNECSFSAPRRLG</sequence>
<dbReference type="STRING" id="51511.ENSCSAVP00000012483"/>
<evidence type="ECO:0000256" key="2">
    <source>
        <dbReference type="ARBA" id="ARBA00006175"/>
    </source>
</evidence>
<dbReference type="AlphaFoldDB" id="H2Z4H1"/>
<accession>H2Z4H1</accession>
<dbReference type="InterPro" id="IPR022357">
    <property type="entry name" value="MIP_CS"/>
</dbReference>
<evidence type="ECO:0000256" key="9">
    <source>
        <dbReference type="SAM" id="Phobius"/>
    </source>
</evidence>
<comment type="similarity">
    <text evidence="2 8">Belongs to the MIP/aquaporin (TC 1.A.8) family.</text>
</comment>
<dbReference type="GO" id="GO:0005886">
    <property type="term" value="C:plasma membrane"/>
    <property type="evidence" value="ECO:0007669"/>
    <property type="project" value="UniProtKB-SubCell"/>
</dbReference>
<dbReference type="GO" id="GO:0015250">
    <property type="term" value="F:water channel activity"/>
    <property type="evidence" value="ECO:0007669"/>
    <property type="project" value="TreeGrafter"/>
</dbReference>
<dbReference type="PANTHER" id="PTHR19139:SF199">
    <property type="entry name" value="MIP17260P"/>
    <property type="match status" value="1"/>
</dbReference>
<name>H2Z4H1_CIOSA</name>
<reference evidence="10" key="3">
    <citation type="submission" date="2025-09" db="UniProtKB">
        <authorList>
            <consortium name="Ensembl"/>
        </authorList>
    </citation>
    <scope>IDENTIFICATION</scope>
</reference>